<keyword evidence="2" id="KW-0378">Hydrolase</keyword>
<dbReference type="PANTHER" id="PTHR43037:SF5">
    <property type="entry name" value="FERULOYL ESTERASE"/>
    <property type="match status" value="1"/>
</dbReference>
<accession>A0A378XX43</accession>
<gene>
    <name evidence="3" type="ORF">NCTC10343_02353</name>
</gene>
<evidence type="ECO:0000256" key="1">
    <source>
        <dbReference type="ARBA" id="ARBA00022729"/>
    </source>
</evidence>
<protein>
    <submittedName>
        <fullName evidence="3">PdpB protein</fullName>
    </submittedName>
</protein>
<reference evidence="3 4" key="1">
    <citation type="submission" date="2018-06" db="EMBL/GenBank/DDBJ databases">
        <authorList>
            <consortium name="Pathogen Informatics"/>
            <person name="Doyle S."/>
        </authorList>
    </citation>
    <scope>NUCLEOTIDE SEQUENCE [LARGE SCALE GENOMIC DNA]</scope>
    <source>
        <strain evidence="3 4">NCTC10343</strain>
    </source>
</reference>
<dbReference type="Gene3D" id="3.40.50.1820">
    <property type="entry name" value="alpha/beta hydrolase"/>
    <property type="match status" value="1"/>
</dbReference>
<dbReference type="InterPro" id="IPR029058">
    <property type="entry name" value="AB_hydrolase_fold"/>
</dbReference>
<evidence type="ECO:0000313" key="4">
    <source>
        <dbReference type="Proteomes" id="UP000254400"/>
    </source>
</evidence>
<dbReference type="SUPFAM" id="SSF53474">
    <property type="entry name" value="alpha/beta-Hydrolases"/>
    <property type="match status" value="1"/>
</dbReference>
<sequence>MRFTHLEKATTVLLDHPVRLASAYAVGPVELPENCGVGREWSSHFTHEEWNLEKACSEDGIELSAGGRAACRLLTELDPRTSELNLGVFPPLAEQERLLLVSNLRCMTAQEVIFRPFEGTGQIWIDGTLVYAESGPFRLYLEEGDHTVVIIAAFIPDEARSIRISGNQVCDEPDVIELHREFVERNIRNHMAWLEVEQSAGREGENSPILFYLLRKDRVLLPSDQTLWVEVTNDEGMKLDRFTAHWEQEQSYAWDEEKARKTGMLHFTVTYRDHEAVEHHFVYSVLVRPLSVVVECLQEEYDHFIQACAKDVLHSAQKIQIEGLLEELKRLTDLPEDPFEIWDSRVVREYIKLLKQIFMHGHTEQSQHPSLLQKEHIFLTADGIGEGFFVSRLDNSLQRYTIQLPSNYTAERRYPLIVLMPGKRYELGLPDFQNRGFGQGWEDEAIFVTFSCRGVTLGSYIGEAAFLEGLDVILQAYRVDEERIYLTGYSNGAYAAWAMAQAYPSRFAAIAVISGTPHPKHLKNLINMPILDVCGDQDYLFAQAYTAPVTELSSNHFKGVIERQSNHWDTHELRLLDGILGWLMQWKRDVVPQRIAYRTERGRHNRAYWLELTRMDENEEYAELYGEMSSTGELDIEAVHAEEFVIHLSQEDMSLELAQVRIGARIFMLDLREYSRFRFVKTHSHKRPSPEYRLIAEREGESSEDSTKNADAAKSIAGLQSVGRNGASHGMGVLDVYMDRLHIVLPSSYATPEEEQAVRRTANALASPRTATWNPYIGVHYPVVSSNDISEKKLAESNVICITSDLSRHELLQKYQAHLQIACTEDGYTWGDDFTTGEYCLSYIQPSPWSATQQMLVVATNSPRLLGKNLFMRRLIMPGYFNGLHPYLNKEIIVYDSKGVRAFNFTSIRHAQHKLQGQ</sequence>
<organism evidence="3 4">
    <name type="scientific">Paenibacillus polymyxa</name>
    <name type="common">Bacillus polymyxa</name>
    <dbReference type="NCBI Taxonomy" id="1406"/>
    <lineage>
        <taxon>Bacteria</taxon>
        <taxon>Bacillati</taxon>
        <taxon>Bacillota</taxon>
        <taxon>Bacilli</taxon>
        <taxon>Bacillales</taxon>
        <taxon>Paenibacillaceae</taxon>
        <taxon>Paenibacillus</taxon>
    </lineage>
</organism>
<evidence type="ECO:0000256" key="2">
    <source>
        <dbReference type="ARBA" id="ARBA00022801"/>
    </source>
</evidence>
<proteinExistence type="predicted"/>
<evidence type="ECO:0000313" key="3">
    <source>
        <dbReference type="EMBL" id="SUA69495.1"/>
    </source>
</evidence>
<dbReference type="PANTHER" id="PTHR43037">
    <property type="entry name" value="UNNAMED PRODUCT-RELATED"/>
    <property type="match status" value="1"/>
</dbReference>
<dbReference type="GeneID" id="93345754"/>
<dbReference type="GO" id="GO:0005576">
    <property type="term" value="C:extracellular region"/>
    <property type="evidence" value="ECO:0007669"/>
    <property type="project" value="InterPro"/>
</dbReference>
<dbReference type="RefSeq" id="WP_019687096.1">
    <property type="nucleotide sequence ID" value="NZ_CP036496.1"/>
</dbReference>
<name>A0A378XX43_PAEPO</name>
<dbReference type="EMBL" id="UGSC01000001">
    <property type="protein sequence ID" value="SUA69495.1"/>
    <property type="molecule type" value="Genomic_DNA"/>
</dbReference>
<dbReference type="GO" id="GO:0016787">
    <property type="term" value="F:hydrolase activity"/>
    <property type="evidence" value="ECO:0007669"/>
    <property type="project" value="UniProtKB-KW"/>
</dbReference>
<dbReference type="Pfam" id="PF10503">
    <property type="entry name" value="Esterase_PHB"/>
    <property type="match status" value="1"/>
</dbReference>
<dbReference type="Proteomes" id="UP000254400">
    <property type="component" value="Unassembled WGS sequence"/>
</dbReference>
<dbReference type="InterPro" id="IPR050955">
    <property type="entry name" value="Plant_Biomass_Hydrol_Est"/>
</dbReference>
<dbReference type="AlphaFoldDB" id="A0A378XX43"/>
<keyword evidence="1" id="KW-0732">Signal</keyword>
<dbReference type="InterPro" id="IPR010126">
    <property type="entry name" value="Esterase_phb"/>
</dbReference>